<proteinExistence type="predicted"/>
<accession>A0A392VAN6</accession>
<dbReference type="AlphaFoldDB" id="A0A392VAN6"/>
<feature type="compositionally biased region" description="Basic and acidic residues" evidence="1">
    <location>
        <begin position="28"/>
        <end position="37"/>
    </location>
</feature>
<evidence type="ECO:0000256" key="1">
    <source>
        <dbReference type="SAM" id="MobiDB-lite"/>
    </source>
</evidence>
<feature type="non-terminal residue" evidence="2">
    <location>
        <position position="53"/>
    </location>
</feature>
<dbReference type="EMBL" id="LXQA011092321">
    <property type="protein sequence ID" value="MCI84493.1"/>
    <property type="molecule type" value="Genomic_DNA"/>
</dbReference>
<evidence type="ECO:0000313" key="2">
    <source>
        <dbReference type="EMBL" id="MCI84493.1"/>
    </source>
</evidence>
<organism evidence="2 3">
    <name type="scientific">Trifolium medium</name>
    <dbReference type="NCBI Taxonomy" id="97028"/>
    <lineage>
        <taxon>Eukaryota</taxon>
        <taxon>Viridiplantae</taxon>
        <taxon>Streptophyta</taxon>
        <taxon>Embryophyta</taxon>
        <taxon>Tracheophyta</taxon>
        <taxon>Spermatophyta</taxon>
        <taxon>Magnoliopsida</taxon>
        <taxon>eudicotyledons</taxon>
        <taxon>Gunneridae</taxon>
        <taxon>Pentapetalae</taxon>
        <taxon>rosids</taxon>
        <taxon>fabids</taxon>
        <taxon>Fabales</taxon>
        <taxon>Fabaceae</taxon>
        <taxon>Papilionoideae</taxon>
        <taxon>50 kb inversion clade</taxon>
        <taxon>NPAAA clade</taxon>
        <taxon>Hologalegina</taxon>
        <taxon>IRL clade</taxon>
        <taxon>Trifolieae</taxon>
        <taxon>Trifolium</taxon>
    </lineage>
</organism>
<sequence>MSKLYNENLDKSDVNSSAEASATATVKFLDETAKESETLSLENPKPAENLGEI</sequence>
<reference evidence="2 3" key="1">
    <citation type="journal article" date="2018" name="Front. Plant Sci.">
        <title>Red Clover (Trifolium pratense) and Zigzag Clover (T. medium) - A Picture of Genomic Similarities and Differences.</title>
        <authorList>
            <person name="Dluhosova J."/>
            <person name="Istvanek J."/>
            <person name="Nedelnik J."/>
            <person name="Repkova J."/>
        </authorList>
    </citation>
    <scope>NUCLEOTIDE SEQUENCE [LARGE SCALE GENOMIC DNA]</scope>
    <source>
        <strain evidence="3">cv. 10/8</strain>
        <tissue evidence="2">Leaf</tissue>
    </source>
</reference>
<dbReference type="Proteomes" id="UP000265520">
    <property type="component" value="Unassembled WGS sequence"/>
</dbReference>
<feature type="compositionally biased region" description="Polar residues" evidence="1">
    <location>
        <begin position="14"/>
        <end position="24"/>
    </location>
</feature>
<evidence type="ECO:0000313" key="3">
    <source>
        <dbReference type="Proteomes" id="UP000265520"/>
    </source>
</evidence>
<name>A0A392VAN6_9FABA</name>
<feature type="region of interest" description="Disordered" evidence="1">
    <location>
        <begin position="1"/>
        <end position="53"/>
    </location>
</feature>
<keyword evidence="3" id="KW-1185">Reference proteome</keyword>
<comment type="caution">
    <text evidence="2">The sequence shown here is derived from an EMBL/GenBank/DDBJ whole genome shotgun (WGS) entry which is preliminary data.</text>
</comment>
<protein>
    <submittedName>
        <fullName evidence="2">Uncharacterized protein</fullName>
    </submittedName>
</protein>